<sequence length="78" mass="8791">MATMISRGKELIRICPSDSSKLEYSTDSGHNWFTRFNGNSNVGQFSDLLENGKEILGTTSKGLFYATDGGHNWFLRKR</sequence>
<proteinExistence type="predicted"/>
<protein>
    <submittedName>
        <fullName evidence="1">Uncharacterized protein</fullName>
    </submittedName>
</protein>
<organism evidence="1 2">
    <name type="scientific">Segatella cerevisiae</name>
    <dbReference type="NCBI Taxonomy" id="2053716"/>
    <lineage>
        <taxon>Bacteria</taxon>
        <taxon>Pseudomonadati</taxon>
        <taxon>Bacteroidota</taxon>
        <taxon>Bacteroidia</taxon>
        <taxon>Bacteroidales</taxon>
        <taxon>Prevotellaceae</taxon>
        <taxon>Segatella</taxon>
    </lineage>
</organism>
<gene>
    <name evidence="1" type="ORF">NG821_09090</name>
</gene>
<comment type="caution">
    <text evidence="1">The sequence shown here is derived from an EMBL/GenBank/DDBJ whole genome shotgun (WGS) entry which is preliminary data.</text>
</comment>
<dbReference type="Gene3D" id="2.130.10.10">
    <property type="entry name" value="YVTN repeat-like/Quinoprotein amine dehydrogenase"/>
    <property type="match status" value="1"/>
</dbReference>
<evidence type="ECO:0000313" key="1">
    <source>
        <dbReference type="EMBL" id="MCO6025990.1"/>
    </source>
</evidence>
<dbReference type="EMBL" id="JAMXLY010000034">
    <property type="protein sequence ID" value="MCO6025990.1"/>
    <property type="molecule type" value="Genomic_DNA"/>
</dbReference>
<accession>A0ABT1BYU7</accession>
<reference evidence="1 2" key="1">
    <citation type="submission" date="2022-06" db="EMBL/GenBank/DDBJ databases">
        <title>A taxonomic note on the genus Prevotella: Description of four novel genera and emended description of the genera Hallella and Xylanibacter.</title>
        <authorList>
            <person name="Hitch T.C.A."/>
        </authorList>
    </citation>
    <scope>NUCLEOTIDE SEQUENCE [LARGE SCALE GENOMIC DNA]</scope>
    <source>
        <strain evidence="1 2">DSM 100619</strain>
    </source>
</reference>
<dbReference type="SUPFAM" id="SSF110296">
    <property type="entry name" value="Oligoxyloglucan reducing end-specific cellobiohydrolase"/>
    <property type="match status" value="1"/>
</dbReference>
<evidence type="ECO:0000313" key="2">
    <source>
        <dbReference type="Proteomes" id="UP001204015"/>
    </source>
</evidence>
<name>A0ABT1BYU7_9BACT</name>
<dbReference type="RefSeq" id="WP_252761347.1">
    <property type="nucleotide sequence ID" value="NZ_JAMXLY010000034.1"/>
</dbReference>
<dbReference type="Proteomes" id="UP001204015">
    <property type="component" value="Unassembled WGS sequence"/>
</dbReference>
<keyword evidence="2" id="KW-1185">Reference proteome</keyword>
<dbReference type="InterPro" id="IPR015943">
    <property type="entry name" value="WD40/YVTN_repeat-like_dom_sf"/>
</dbReference>